<accession>A0A812RG80</accession>
<feature type="region of interest" description="Disordered" evidence="1">
    <location>
        <begin position="1"/>
        <end position="27"/>
    </location>
</feature>
<dbReference type="AlphaFoldDB" id="A0A812RG80"/>
<organism evidence="2 3">
    <name type="scientific">Symbiodinium natans</name>
    <dbReference type="NCBI Taxonomy" id="878477"/>
    <lineage>
        <taxon>Eukaryota</taxon>
        <taxon>Sar</taxon>
        <taxon>Alveolata</taxon>
        <taxon>Dinophyceae</taxon>
        <taxon>Suessiales</taxon>
        <taxon>Symbiodiniaceae</taxon>
        <taxon>Symbiodinium</taxon>
    </lineage>
</organism>
<dbReference type="EMBL" id="CAJNDS010002332">
    <property type="protein sequence ID" value="CAE7436781.1"/>
    <property type="molecule type" value="Genomic_DNA"/>
</dbReference>
<sequence length="340" mass="37654">MAEGAERQPLKAGTLTVDMSPMSPDQESSETLLQATVRHYEEAGLWRILRQYTTTSEQMLKLDFVITALHDHASSIRGDKVKVEVALRWFRVAREMLHVDGLPFNVVHALGSHLGKIEKMNPLPEEDVIKNLLQAVDNLQQSTVPGTGDSVRTLCEGLLENAPEEAAKKFEAHKAAVESLCMSGFASLTTEYGKYPACKWFIAVLQRAAFRGRYSFKCLRQAWLSGVDMLDSMGPLAWVMLVKKLDTLIVEESLTVADCQAASFPAAEHLREALLTFFWDATRLRSVMQDHVRRAEATHAQVTTGIITIGVPLLQVVFQALAQRFGLDGISSALVGESDE</sequence>
<name>A0A812RG80_9DINO</name>
<evidence type="ECO:0000313" key="2">
    <source>
        <dbReference type="EMBL" id="CAE7436781.1"/>
    </source>
</evidence>
<comment type="caution">
    <text evidence="2">The sequence shown here is derived from an EMBL/GenBank/DDBJ whole genome shotgun (WGS) entry which is preliminary data.</text>
</comment>
<gene>
    <name evidence="2" type="ORF">SNAT2548_LOCUS23735</name>
</gene>
<evidence type="ECO:0000313" key="3">
    <source>
        <dbReference type="Proteomes" id="UP000604046"/>
    </source>
</evidence>
<evidence type="ECO:0000256" key="1">
    <source>
        <dbReference type="SAM" id="MobiDB-lite"/>
    </source>
</evidence>
<keyword evidence="3" id="KW-1185">Reference proteome</keyword>
<reference evidence="2" key="1">
    <citation type="submission" date="2021-02" db="EMBL/GenBank/DDBJ databases">
        <authorList>
            <person name="Dougan E. K."/>
            <person name="Rhodes N."/>
            <person name="Thang M."/>
            <person name="Chan C."/>
        </authorList>
    </citation>
    <scope>NUCLEOTIDE SEQUENCE</scope>
</reference>
<dbReference type="Proteomes" id="UP000604046">
    <property type="component" value="Unassembled WGS sequence"/>
</dbReference>
<protein>
    <submittedName>
        <fullName evidence="2">Uncharacterized protein</fullName>
    </submittedName>
</protein>
<proteinExistence type="predicted"/>